<dbReference type="Proteomes" id="UP000593561">
    <property type="component" value="Unassembled WGS sequence"/>
</dbReference>
<keyword evidence="2" id="KW-1185">Reference proteome</keyword>
<evidence type="ECO:0000313" key="1">
    <source>
        <dbReference type="EMBL" id="MBA0609431.1"/>
    </source>
</evidence>
<organism evidence="1 2">
    <name type="scientific">Gossypium davidsonii</name>
    <name type="common">Davidson's cotton</name>
    <name type="synonym">Gossypium klotzschianum subsp. davidsonii</name>
    <dbReference type="NCBI Taxonomy" id="34287"/>
    <lineage>
        <taxon>Eukaryota</taxon>
        <taxon>Viridiplantae</taxon>
        <taxon>Streptophyta</taxon>
        <taxon>Embryophyta</taxon>
        <taxon>Tracheophyta</taxon>
        <taxon>Spermatophyta</taxon>
        <taxon>Magnoliopsida</taxon>
        <taxon>eudicotyledons</taxon>
        <taxon>Gunneridae</taxon>
        <taxon>Pentapetalae</taxon>
        <taxon>rosids</taxon>
        <taxon>malvids</taxon>
        <taxon>Malvales</taxon>
        <taxon>Malvaceae</taxon>
        <taxon>Malvoideae</taxon>
        <taxon>Gossypium</taxon>
    </lineage>
</organism>
<comment type="caution">
    <text evidence="1">The sequence shown here is derived from an EMBL/GenBank/DDBJ whole genome shotgun (WGS) entry which is preliminary data.</text>
</comment>
<evidence type="ECO:0000313" key="2">
    <source>
        <dbReference type="Proteomes" id="UP000593561"/>
    </source>
</evidence>
<name>A0A7J8R6P0_GOSDV</name>
<accession>A0A7J8R6P0</accession>
<gene>
    <name evidence="1" type="ORF">Godav_021480</name>
</gene>
<sequence length="20" mass="2282">MGRLRWAVESMAIKGRTDCT</sequence>
<dbReference type="AlphaFoldDB" id="A0A7J8R6P0"/>
<reference evidence="1 2" key="1">
    <citation type="journal article" date="2019" name="Genome Biol. Evol.">
        <title>Insights into the evolution of the New World diploid cottons (Gossypium, subgenus Houzingenia) based on genome sequencing.</title>
        <authorList>
            <person name="Grover C.E."/>
            <person name="Arick M.A. 2nd"/>
            <person name="Thrash A."/>
            <person name="Conover J.L."/>
            <person name="Sanders W.S."/>
            <person name="Peterson D.G."/>
            <person name="Frelichowski J.E."/>
            <person name="Scheffler J.A."/>
            <person name="Scheffler B.E."/>
            <person name="Wendel J.F."/>
        </authorList>
    </citation>
    <scope>NUCLEOTIDE SEQUENCE [LARGE SCALE GENOMIC DNA]</scope>
    <source>
        <strain evidence="1">27</strain>
        <tissue evidence="1">Leaf</tissue>
    </source>
</reference>
<protein>
    <submittedName>
        <fullName evidence="1">Uncharacterized protein</fullName>
    </submittedName>
</protein>
<dbReference type="EMBL" id="JABFAC010000003">
    <property type="protein sequence ID" value="MBA0609431.1"/>
    <property type="molecule type" value="Genomic_DNA"/>
</dbReference>
<proteinExistence type="predicted"/>